<dbReference type="EMBL" id="GBXM01023897">
    <property type="protein sequence ID" value="JAH84680.1"/>
    <property type="molecule type" value="Transcribed_RNA"/>
</dbReference>
<evidence type="ECO:0000256" key="1">
    <source>
        <dbReference type="SAM" id="MobiDB-lite"/>
    </source>
</evidence>
<protein>
    <submittedName>
        <fullName evidence="2">Uncharacterized protein</fullName>
    </submittedName>
</protein>
<accession>A0A0E9W509</accession>
<sequence>MPSSGHKGNCNISLHNYNPTPT</sequence>
<proteinExistence type="predicted"/>
<dbReference type="AlphaFoldDB" id="A0A0E9W509"/>
<feature type="compositionally biased region" description="Polar residues" evidence="1">
    <location>
        <begin position="10"/>
        <end position="22"/>
    </location>
</feature>
<feature type="region of interest" description="Disordered" evidence="1">
    <location>
        <begin position="1"/>
        <end position="22"/>
    </location>
</feature>
<evidence type="ECO:0000313" key="2">
    <source>
        <dbReference type="EMBL" id="JAH84680.1"/>
    </source>
</evidence>
<reference evidence="2" key="2">
    <citation type="journal article" date="2015" name="Fish Shellfish Immunol.">
        <title>Early steps in the European eel (Anguilla anguilla)-Vibrio vulnificus interaction in the gills: Role of the RtxA13 toxin.</title>
        <authorList>
            <person name="Callol A."/>
            <person name="Pajuelo D."/>
            <person name="Ebbesson L."/>
            <person name="Teles M."/>
            <person name="MacKenzie S."/>
            <person name="Amaro C."/>
        </authorList>
    </citation>
    <scope>NUCLEOTIDE SEQUENCE</scope>
</reference>
<reference evidence="2" key="1">
    <citation type="submission" date="2014-11" db="EMBL/GenBank/DDBJ databases">
        <authorList>
            <person name="Amaro Gonzalez C."/>
        </authorList>
    </citation>
    <scope>NUCLEOTIDE SEQUENCE</scope>
</reference>
<name>A0A0E9W509_ANGAN</name>
<organism evidence="2">
    <name type="scientific">Anguilla anguilla</name>
    <name type="common">European freshwater eel</name>
    <name type="synonym">Muraena anguilla</name>
    <dbReference type="NCBI Taxonomy" id="7936"/>
    <lineage>
        <taxon>Eukaryota</taxon>
        <taxon>Metazoa</taxon>
        <taxon>Chordata</taxon>
        <taxon>Craniata</taxon>
        <taxon>Vertebrata</taxon>
        <taxon>Euteleostomi</taxon>
        <taxon>Actinopterygii</taxon>
        <taxon>Neopterygii</taxon>
        <taxon>Teleostei</taxon>
        <taxon>Anguilliformes</taxon>
        <taxon>Anguillidae</taxon>
        <taxon>Anguilla</taxon>
    </lineage>
</organism>